<proteinExistence type="predicted"/>
<reference evidence="2" key="2">
    <citation type="journal article" date="2015" name="Data Brief">
        <title>Shoot transcriptome of the giant reed, Arundo donax.</title>
        <authorList>
            <person name="Barrero R.A."/>
            <person name="Guerrero F.D."/>
            <person name="Moolhuijzen P."/>
            <person name="Goolsby J.A."/>
            <person name="Tidwell J."/>
            <person name="Bellgard S.E."/>
            <person name="Bellgard M.I."/>
        </authorList>
    </citation>
    <scope>NUCLEOTIDE SEQUENCE</scope>
    <source>
        <tissue evidence="2">Shoot tissue taken approximately 20 cm above the soil surface</tissue>
    </source>
</reference>
<organism evidence="2">
    <name type="scientific">Arundo donax</name>
    <name type="common">Giant reed</name>
    <name type="synonym">Donax arundinaceus</name>
    <dbReference type="NCBI Taxonomy" id="35708"/>
    <lineage>
        <taxon>Eukaryota</taxon>
        <taxon>Viridiplantae</taxon>
        <taxon>Streptophyta</taxon>
        <taxon>Embryophyta</taxon>
        <taxon>Tracheophyta</taxon>
        <taxon>Spermatophyta</taxon>
        <taxon>Magnoliopsida</taxon>
        <taxon>Liliopsida</taxon>
        <taxon>Poales</taxon>
        <taxon>Poaceae</taxon>
        <taxon>PACMAD clade</taxon>
        <taxon>Arundinoideae</taxon>
        <taxon>Arundineae</taxon>
        <taxon>Arundo</taxon>
    </lineage>
</organism>
<feature type="region of interest" description="Disordered" evidence="1">
    <location>
        <begin position="21"/>
        <end position="49"/>
    </location>
</feature>
<sequence length="49" mass="5076">MAASNISLGFNNNNNKAFCPKQVGASLPKGGENSPHGSPLHTNPIGRMV</sequence>
<evidence type="ECO:0000313" key="2">
    <source>
        <dbReference type="EMBL" id="JAE27200.1"/>
    </source>
</evidence>
<reference evidence="2" key="1">
    <citation type="submission" date="2014-09" db="EMBL/GenBank/DDBJ databases">
        <authorList>
            <person name="Magalhaes I.L.F."/>
            <person name="Oliveira U."/>
            <person name="Santos F.R."/>
            <person name="Vidigal T.H.D.A."/>
            <person name="Brescovit A.D."/>
            <person name="Santos A.J."/>
        </authorList>
    </citation>
    <scope>NUCLEOTIDE SEQUENCE</scope>
    <source>
        <tissue evidence="2">Shoot tissue taken approximately 20 cm above the soil surface</tissue>
    </source>
</reference>
<protein>
    <submittedName>
        <fullName evidence="2">Uncharacterized protein</fullName>
    </submittedName>
</protein>
<accession>A0A0A9GPZ2</accession>
<dbReference type="EMBL" id="GBRH01170696">
    <property type="protein sequence ID" value="JAE27200.1"/>
    <property type="molecule type" value="Transcribed_RNA"/>
</dbReference>
<evidence type="ECO:0000256" key="1">
    <source>
        <dbReference type="SAM" id="MobiDB-lite"/>
    </source>
</evidence>
<dbReference type="AlphaFoldDB" id="A0A0A9GPZ2"/>
<name>A0A0A9GPZ2_ARUDO</name>